<evidence type="ECO:0000313" key="2">
    <source>
        <dbReference type="EMBL" id="CAF9934581.1"/>
    </source>
</evidence>
<feature type="domain" description="F-box" evidence="1">
    <location>
        <begin position="239"/>
        <end position="285"/>
    </location>
</feature>
<comment type="caution">
    <text evidence="2">The sequence shown here is derived from an EMBL/GenBank/DDBJ whole genome shotgun (WGS) entry which is preliminary data.</text>
</comment>
<reference evidence="2" key="1">
    <citation type="submission" date="2021-03" db="EMBL/GenBank/DDBJ databases">
        <authorList>
            <person name="Tagirdzhanova G."/>
        </authorList>
    </citation>
    <scope>NUCLEOTIDE SEQUENCE</scope>
</reference>
<dbReference type="Pfam" id="PF00646">
    <property type="entry name" value="F-box"/>
    <property type="match status" value="1"/>
</dbReference>
<gene>
    <name evidence="2" type="ORF">IMSHALPRED_009769</name>
</gene>
<proteinExistence type="predicted"/>
<dbReference type="OrthoDB" id="5419895at2759"/>
<dbReference type="Gene3D" id="1.20.1280.50">
    <property type="match status" value="1"/>
</dbReference>
<accession>A0A8H3G7W7</accession>
<dbReference type="SUPFAM" id="SSF81383">
    <property type="entry name" value="F-box domain"/>
    <property type="match status" value="1"/>
</dbReference>
<sequence length="371" mass="42476">MTEKEVYCALCGVPLGVDSDLYRTGSVTEDDVIWTQYYTALREVKYEEPCDWYLSGIGRNEGSQGWDTLVPTEPDYDARKQEDWPCEHDSDSVLAYTKVGTPSFYGDVTEVLYPIHPPCWEIFRQKYALLATRYPLHPNLSKLADIIVAQDLEEGNRGLIPSWAGDYAGPEQFWSDGWTYNPEPEASELAGLLEVAPEWDFLVHDPSNAQCFANLLENPPLSNDESNSSAVIQWRGYTQDPFSRLPPELLMEVLCLLPTASGQAMRLASRAMASISLSSTFWRSRFDFPNMFCHIKLPQRLQTGVQADNLLVDWRKLCDQLLHSVGESWQNRKRIMVLNERLVRVMLDYIEVDDNEDDGIEEESSFRYESR</sequence>
<dbReference type="AlphaFoldDB" id="A0A8H3G7W7"/>
<evidence type="ECO:0000313" key="3">
    <source>
        <dbReference type="Proteomes" id="UP000664534"/>
    </source>
</evidence>
<name>A0A8H3G7W7_9LECA</name>
<dbReference type="EMBL" id="CAJPDT010000077">
    <property type="protein sequence ID" value="CAF9934581.1"/>
    <property type="molecule type" value="Genomic_DNA"/>
</dbReference>
<dbReference type="PROSITE" id="PS50181">
    <property type="entry name" value="FBOX"/>
    <property type="match status" value="1"/>
</dbReference>
<dbReference type="InterPro" id="IPR036047">
    <property type="entry name" value="F-box-like_dom_sf"/>
</dbReference>
<organism evidence="2 3">
    <name type="scientific">Imshaugia aleurites</name>
    <dbReference type="NCBI Taxonomy" id="172621"/>
    <lineage>
        <taxon>Eukaryota</taxon>
        <taxon>Fungi</taxon>
        <taxon>Dikarya</taxon>
        <taxon>Ascomycota</taxon>
        <taxon>Pezizomycotina</taxon>
        <taxon>Lecanoromycetes</taxon>
        <taxon>OSLEUM clade</taxon>
        <taxon>Lecanoromycetidae</taxon>
        <taxon>Lecanorales</taxon>
        <taxon>Lecanorineae</taxon>
        <taxon>Parmeliaceae</taxon>
        <taxon>Imshaugia</taxon>
    </lineage>
</organism>
<dbReference type="Proteomes" id="UP000664534">
    <property type="component" value="Unassembled WGS sequence"/>
</dbReference>
<protein>
    <recommendedName>
        <fullName evidence="1">F-box domain-containing protein</fullName>
    </recommendedName>
</protein>
<dbReference type="InterPro" id="IPR001810">
    <property type="entry name" value="F-box_dom"/>
</dbReference>
<evidence type="ECO:0000259" key="1">
    <source>
        <dbReference type="PROSITE" id="PS50181"/>
    </source>
</evidence>
<keyword evidence="3" id="KW-1185">Reference proteome</keyword>